<evidence type="ECO:0000313" key="2">
    <source>
        <dbReference type="Proteomes" id="UP000600774"/>
    </source>
</evidence>
<accession>A0A832SK34</accession>
<protein>
    <submittedName>
        <fullName evidence="1">Uncharacterized protein</fullName>
    </submittedName>
</protein>
<organism evidence="1 2">
    <name type="scientific">Methanosarcina acetivorans</name>
    <dbReference type="NCBI Taxonomy" id="2214"/>
    <lineage>
        <taxon>Archaea</taxon>
        <taxon>Methanobacteriati</taxon>
        <taxon>Methanobacteriota</taxon>
        <taxon>Stenosarchaea group</taxon>
        <taxon>Methanomicrobia</taxon>
        <taxon>Methanosarcinales</taxon>
        <taxon>Methanosarcinaceae</taxon>
        <taxon>Methanosarcina</taxon>
    </lineage>
</organism>
<proteinExistence type="predicted"/>
<dbReference type="GeneID" id="24783091"/>
<comment type="caution">
    <text evidence="1">The sequence shown here is derived from an EMBL/GenBank/DDBJ whole genome shotgun (WGS) entry which is preliminary data.</text>
</comment>
<reference evidence="1" key="1">
    <citation type="journal article" date="2020" name="bioRxiv">
        <title>A rank-normalized archaeal taxonomy based on genome phylogeny resolves widespread incomplete and uneven classifications.</title>
        <authorList>
            <person name="Rinke C."/>
            <person name="Chuvochina M."/>
            <person name="Mussig A.J."/>
            <person name="Chaumeil P.-A."/>
            <person name="Waite D.W."/>
            <person name="Whitman W.B."/>
            <person name="Parks D.H."/>
            <person name="Hugenholtz P."/>
        </authorList>
    </citation>
    <scope>NUCLEOTIDE SEQUENCE</scope>
    <source>
        <strain evidence="1">UBA8876</strain>
    </source>
</reference>
<dbReference type="EMBL" id="DUJU01000074">
    <property type="protein sequence ID" value="HIH93645.1"/>
    <property type="molecule type" value="Genomic_DNA"/>
</dbReference>
<dbReference type="Proteomes" id="UP000600774">
    <property type="component" value="Unassembled WGS sequence"/>
</dbReference>
<gene>
    <name evidence="1" type="ORF">HA338_06270</name>
</gene>
<sequence length="68" mass="7577">MTQGPDIHTVTEAKQAMRRLEKDIMSIITEFEDEYGITVQDIGTGVSEKLTENGTRTRTSSVRIYGGI</sequence>
<name>A0A832SK34_9EURY</name>
<dbReference type="AlphaFoldDB" id="A0A832SK34"/>
<dbReference type="RefSeq" id="WP_048065820.1">
    <property type="nucleotide sequence ID" value="NZ_DUJU01000074.1"/>
</dbReference>
<evidence type="ECO:0000313" key="1">
    <source>
        <dbReference type="EMBL" id="HIH93645.1"/>
    </source>
</evidence>